<evidence type="ECO:0000313" key="3">
    <source>
        <dbReference type="Proteomes" id="UP000054342"/>
    </source>
</evidence>
<dbReference type="EMBL" id="KN847318">
    <property type="protein sequence ID" value="KIW58219.1"/>
    <property type="molecule type" value="Genomic_DNA"/>
</dbReference>
<sequence>MSESDLLLPEHQHSTVELDIKAAYKRQSLDDAQDVAVVSGANQQDEEDHESQDNQQTMVLAEALYRDQGSNSQGCSSHDGAFEDLIVTFDSTSIEQPWYRSPHPAEASGPSTKDELQLLGMPKEVRDIIWKLVMTKMTSVKVCFSMFSENDSYYDRGYGALRKGSVAGLTFPGKCPMSLLYVCRQTFNEAIPFLYGENHFVNFNVRGFNGCFVNDPDHGIGRANAALIKRVSLGIPEPVKQDRTNHLPGFLDFICSTLTGLVHLELSVKFESYNESPATHDQHLEWCEERRALLLTAAHLTQRHSNLKKAVWCSTSGGSLVTFWHGTKMQVRLAVFLLPAGQSVNIARPNSTLDIEAIPIVTDDIVLDCPKIRETEWDGLLNQQATDFALDEDAKASEPAAHVNT</sequence>
<feature type="region of interest" description="Disordered" evidence="1">
    <location>
        <begin position="35"/>
        <end position="54"/>
    </location>
</feature>
<gene>
    <name evidence="2" type="ORF">PV05_02760</name>
</gene>
<dbReference type="Proteomes" id="UP000054342">
    <property type="component" value="Unassembled WGS sequence"/>
</dbReference>
<evidence type="ECO:0000313" key="2">
    <source>
        <dbReference type="EMBL" id="KIW58219.1"/>
    </source>
</evidence>
<evidence type="ECO:0000256" key="1">
    <source>
        <dbReference type="SAM" id="MobiDB-lite"/>
    </source>
</evidence>
<proteinExistence type="predicted"/>
<dbReference type="OrthoDB" id="4161039at2759"/>
<dbReference type="HOGENOM" id="CLU_679774_0_0_1"/>
<dbReference type="STRING" id="348802.A0A0D2FDS7"/>
<protein>
    <submittedName>
        <fullName evidence="2">Uncharacterized protein</fullName>
    </submittedName>
</protein>
<organism evidence="2 3">
    <name type="scientific">Exophiala xenobiotica</name>
    <dbReference type="NCBI Taxonomy" id="348802"/>
    <lineage>
        <taxon>Eukaryota</taxon>
        <taxon>Fungi</taxon>
        <taxon>Dikarya</taxon>
        <taxon>Ascomycota</taxon>
        <taxon>Pezizomycotina</taxon>
        <taxon>Eurotiomycetes</taxon>
        <taxon>Chaetothyriomycetidae</taxon>
        <taxon>Chaetothyriales</taxon>
        <taxon>Herpotrichiellaceae</taxon>
        <taxon>Exophiala</taxon>
    </lineage>
</organism>
<dbReference type="RefSeq" id="XP_013318803.1">
    <property type="nucleotide sequence ID" value="XM_013463349.1"/>
</dbReference>
<dbReference type="GeneID" id="25324668"/>
<keyword evidence="3" id="KW-1185">Reference proteome</keyword>
<dbReference type="PANTHER" id="PTHR38790">
    <property type="entry name" value="2EXR DOMAIN-CONTAINING PROTEIN-RELATED"/>
    <property type="match status" value="1"/>
</dbReference>
<dbReference type="AlphaFoldDB" id="A0A0D2FDS7"/>
<accession>A0A0D2FDS7</accession>
<reference evidence="2 3" key="1">
    <citation type="submission" date="2015-01" db="EMBL/GenBank/DDBJ databases">
        <title>The Genome Sequence of Exophiala xenobiotica CBS118157.</title>
        <authorList>
            <consortium name="The Broad Institute Genomics Platform"/>
            <person name="Cuomo C."/>
            <person name="de Hoog S."/>
            <person name="Gorbushina A."/>
            <person name="Stielow B."/>
            <person name="Teixiera M."/>
            <person name="Abouelleil A."/>
            <person name="Chapman S.B."/>
            <person name="Priest M."/>
            <person name="Young S.K."/>
            <person name="Wortman J."/>
            <person name="Nusbaum C."/>
            <person name="Birren B."/>
        </authorList>
    </citation>
    <scope>NUCLEOTIDE SEQUENCE [LARGE SCALE GENOMIC DNA]</scope>
    <source>
        <strain evidence="2 3">CBS 118157</strain>
    </source>
</reference>
<name>A0A0D2FDS7_9EURO</name>